<sequence>MQHGLPHQMPPPLPPTPVSNMYQSSPYVDQQPQEPVHYPPMSQPQAVQQSMSYQAPHTYTQGPAPSSVMTMTPPESEPHWRSDSVPNLADALGELKIDHTAIAPYITNMKKSLAETPAQEEYEVQLPASVSLDPTVRIPPEMMPPEEQALQYFDYFFTNIHPYCPVVNKAYFYQQWQSARDSISPLMLEAIFACTTLMLGHLEDGNKWLALASRHEESFRDVSRLSTMQAMVILLKAREASPKRGYFWRSWMAVVGLVAMAKDLELHDHYDTHQMNKSCGSTVHDCIAKTRVWQMCLVFEAMIGGPQGRYDFGVDLDTVDFEMPRPNAGQDPAEVQIARQFVQYVRVAKNVYLSALMYGKLRKKTNDWALDPAFVGHNADFSVWLREVPDDMRIVYPQDGSAPWIPSHYLANLHSYHFLSIVMHFRPQLHAVSDSYDGIWKQHMMTCYSAAKNMCKLQEAILRTYGMPGILCMVRGISFHVYAVLTCTMLHLVAITCPDPEINSDARDFFVRHMRILETCSPAWPIPEMQQQVNSLRQAFSADVSKPFEMKPSFPYGSPQVAPQSSPLSNQGHYRPRHPSQTSPLEQPGQINYYAHPISPPISTSDHGSKADSPVAQSLVMMASGQRPPQSTAAMQLPESVQWNPQRIFDQWNVAFGTPPPSASSQSSPPLRPPPPGTNYDHRPHDTAQSNYQLPNASPQSSGIQGTPGQLPPSSSYPSANPSYVTPTMWQEVVASSFSDGLKRRWEHGNPAMDDQSMYKRAR</sequence>
<dbReference type="InterPro" id="IPR007219">
    <property type="entry name" value="XnlR_reg_dom"/>
</dbReference>
<dbReference type="RefSeq" id="XP_033527358.1">
    <property type="nucleotide sequence ID" value="XM_033663246.1"/>
</dbReference>
<name>A0A6A6AR38_9PLEO</name>
<keyword evidence="5" id="KW-0804">Transcription</keyword>
<dbReference type="EMBL" id="ML977500">
    <property type="protein sequence ID" value="KAF2132971.1"/>
    <property type="molecule type" value="Genomic_DNA"/>
</dbReference>
<feature type="compositionally biased region" description="Low complexity" evidence="7">
    <location>
        <begin position="712"/>
        <end position="724"/>
    </location>
</feature>
<feature type="compositionally biased region" description="Polar residues" evidence="7">
    <location>
        <begin position="561"/>
        <end position="572"/>
    </location>
</feature>
<evidence type="ECO:0000256" key="2">
    <source>
        <dbReference type="ARBA" id="ARBA00022833"/>
    </source>
</evidence>
<reference evidence="9" key="1">
    <citation type="journal article" date="2020" name="Stud. Mycol.">
        <title>101 Dothideomycetes genomes: a test case for predicting lifestyles and emergence of pathogens.</title>
        <authorList>
            <person name="Haridas S."/>
            <person name="Albert R."/>
            <person name="Binder M."/>
            <person name="Bloem J."/>
            <person name="Labutti K."/>
            <person name="Salamov A."/>
            <person name="Andreopoulos B."/>
            <person name="Baker S."/>
            <person name="Barry K."/>
            <person name="Bills G."/>
            <person name="Bluhm B."/>
            <person name="Cannon C."/>
            <person name="Castanera R."/>
            <person name="Culley D."/>
            <person name="Daum C."/>
            <person name="Ezra D."/>
            <person name="Gonzalez J."/>
            <person name="Henrissat B."/>
            <person name="Kuo A."/>
            <person name="Liang C."/>
            <person name="Lipzen A."/>
            <person name="Lutzoni F."/>
            <person name="Magnuson J."/>
            <person name="Mondo S."/>
            <person name="Nolan M."/>
            <person name="Ohm R."/>
            <person name="Pangilinan J."/>
            <person name="Park H.-J."/>
            <person name="Ramirez L."/>
            <person name="Alfaro M."/>
            <person name="Sun H."/>
            <person name="Tritt A."/>
            <person name="Yoshinaga Y."/>
            <person name="Zwiers L.-H."/>
            <person name="Turgeon B."/>
            <person name="Goodwin S."/>
            <person name="Spatafora J."/>
            <person name="Crous P."/>
            <person name="Grigoriev I."/>
        </authorList>
    </citation>
    <scope>NUCLEOTIDE SEQUENCE</scope>
    <source>
        <strain evidence="9">CBS 119687</strain>
    </source>
</reference>
<dbReference type="Pfam" id="PF04082">
    <property type="entry name" value="Fungal_trans"/>
    <property type="match status" value="1"/>
</dbReference>
<gene>
    <name evidence="9" type="ORF">P153DRAFT_283148</name>
</gene>
<dbReference type="PANTHER" id="PTHR31313">
    <property type="entry name" value="TY1 ENHANCER ACTIVATOR"/>
    <property type="match status" value="1"/>
</dbReference>
<dbReference type="GeneID" id="54403678"/>
<evidence type="ECO:0000256" key="1">
    <source>
        <dbReference type="ARBA" id="ARBA00022723"/>
    </source>
</evidence>
<feature type="compositionally biased region" description="Polar residues" evidence="7">
    <location>
        <begin position="18"/>
        <end position="33"/>
    </location>
</feature>
<evidence type="ECO:0000256" key="5">
    <source>
        <dbReference type="ARBA" id="ARBA00023163"/>
    </source>
</evidence>
<dbReference type="PANTHER" id="PTHR31313:SF79">
    <property type="entry name" value="C6 FINGER DOMAIN-CONTAINING PROTEIN"/>
    <property type="match status" value="1"/>
</dbReference>
<feature type="compositionally biased region" description="Pro residues" evidence="7">
    <location>
        <begin position="8"/>
        <end position="17"/>
    </location>
</feature>
<dbReference type="OrthoDB" id="2283631at2759"/>
<feature type="region of interest" description="Disordered" evidence="7">
    <location>
        <begin position="1"/>
        <end position="83"/>
    </location>
</feature>
<evidence type="ECO:0000256" key="3">
    <source>
        <dbReference type="ARBA" id="ARBA00023015"/>
    </source>
</evidence>
<keyword evidence="6" id="KW-0539">Nucleus</keyword>
<keyword evidence="10" id="KW-1185">Reference proteome</keyword>
<evidence type="ECO:0000313" key="10">
    <source>
        <dbReference type="Proteomes" id="UP000799771"/>
    </source>
</evidence>
<dbReference type="CDD" id="cd12148">
    <property type="entry name" value="fungal_TF_MHR"/>
    <property type="match status" value="1"/>
</dbReference>
<keyword evidence="1" id="KW-0479">Metal-binding</keyword>
<evidence type="ECO:0000259" key="8">
    <source>
        <dbReference type="Pfam" id="PF04082"/>
    </source>
</evidence>
<feature type="compositionally biased region" description="Polar residues" evidence="7">
    <location>
        <begin position="43"/>
        <end position="70"/>
    </location>
</feature>
<keyword evidence="2" id="KW-0862">Zinc</keyword>
<keyword evidence="3" id="KW-0805">Transcription regulation</keyword>
<protein>
    <recommendedName>
        <fullName evidence="8">Xylanolytic transcriptional activator regulatory domain-containing protein</fullName>
    </recommendedName>
</protein>
<dbReference type="InterPro" id="IPR051615">
    <property type="entry name" value="Transcr_Regulatory_Elem"/>
</dbReference>
<evidence type="ECO:0000256" key="7">
    <source>
        <dbReference type="SAM" id="MobiDB-lite"/>
    </source>
</evidence>
<feature type="region of interest" description="Disordered" evidence="7">
    <location>
        <begin position="553"/>
        <end position="614"/>
    </location>
</feature>
<dbReference type="Proteomes" id="UP000799771">
    <property type="component" value="Unassembled WGS sequence"/>
</dbReference>
<feature type="compositionally biased region" description="Polar residues" evidence="7">
    <location>
        <begin position="687"/>
        <end position="708"/>
    </location>
</feature>
<keyword evidence="4" id="KW-0238">DNA-binding</keyword>
<feature type="region of interest" description="Disordered" evidence="7">
    <location>
        <begin position="653"/>
        <end position="724"/>
    </location>
</feature>
<evidence type="ECO:0000256" key="4">
    <source>
        <dbReference type="ARBA" id="ARBA00023125"/>
    </source>
</evidence>
<evidence type="ECO:0000256" key="6">
    <source>
        <dbReference type="ARBA" id="ARBA00023242"/>
    </source>
</evidence>
<dbReference type="AlphaFoldDB" id="A0A6A6AR38"/>
<organism evidence="9 10">
    <name type="scientific">Dothidotthia symphoricarpi CBS 119687</name>
    <dbReference type="NCBI Taxonomy" id="1392245"/>
    <lineage>
        <taxon>Eukaryota</taxon>
        <taxon>Fungi</taxon>
        <taxon>Dikarya</taxon>
        <taxon>Ascomycota</taxon>
        <taxon>Pezizomycotina</taxon>
        <taxon>Dothideomycetes</taxon>
        <taxon>Pleosporomycetidae</taxon>
        <taxon>Pleosporales</taxon>
        <taxon>Dothidotthiaceae</taxon>
        <taxon>Dothidotthia</taxon>
    </lineage>
</organism>
<dbReference type="GO" id="GO:0006351">
    <property type="term" value="P:DNA-templated transcription"/>
    <property type="evidence" value="ECO:0007669"/>
    <property type="project" value="InterPro"/>
</dbReference>
<feature type="region of interest" description="Disordered" evidence="7">
    <location>
        <begin position="744"/>
        <end position="763"/>
    </location>
</feature>
<feature type="domain" description="Xylanolytic transcriptional activator regulatory" evidence="8">
    <location>
        <begin position="154"/>
        <end position="302"/>
    </location>
</feature>
<accession>A0A6A6AR38</accession>
<proteinExistence type="predicted"/>
<evidence type="ECO:0000313" key="9">
    <source>
        <dbReference type="EMBL" id="KAF2132971.1"/>
    </source>
</evidence>
<dbReference type="GO" id="GO:0003677">
    <property type="term" value="F:DNA binding"/>
    <property type="evidence" value="ECO:0007669"/>
    <property type="project" value="UniProtKB-KW"/>
</dbReference>
<dbReference type="GO" id="GO:0008270">
    <property type="term" value="F:zinc ion binding"/>
    <property type="evidence" value="ECO:0007669"/>
    <property type="project" value="InterPro"/>
</dbReference>